<reference evidence="2" key="2">
    <citation type="submission" date="2012-07" db="EMBL/GenBank/DDBJ databases">
        <title>Complete genome sequence of 'Candidatus Mycoplasma haemolamae'.</title>
        <authorList>
            <person name="Guimaraes A.M.S."/>
            <person name="Toth B."/>
            <person name="Santos A.P."/>
            <person name="Nascimento N.C."/>
            <person name="Sojka J.E."/>
            <person name="Messick J.B."/>
        </authorList>
    </citation>
    <scope>NUCLEOTIDE SEQUENCE [LARGE SCALE GENOMIC DNA]</scope>
    <source>
        <strain evidence="2">Purdue</strain>
    </source>
</reference>
<evidence type="ECO:0000313" key="1">
    <source>
        <dbReference type="EMBL" id="AFO51917.1"/>
    </source>
</evidence>
<dbReference type="Proteomes" id="UP000006502">
    <property type="component" value="Chromosome"/>
</dbReference>
<organism evidence="1 2">
    <name type="scientific">Mycoplasma haematolamae (strain Purdue)</name>
    <dbReference type="NCBI Taxonomy" id="1212765"/>
    <lineage>
        <taxon>Bacteria</taxon>
        <taxon>Bacillati</taxon>
        <taxon>Mycoplasmatota</taxon>
        <taxon>Mollicutes</taxon>
        <taxon>Mycoplasmataceae</taxon>
        <taxon>Mycoplasma</taxon>
    </lineage>
</organism>
<protein>
    <submittedName>
        <fullName evidence="1">Uncharacterized protein</fullName>
    </submittedName>
</protein>
<sequence>MTTSWVQRTVAGVTVASSLGAAGAVGASLYPVLSKYFKPSPTSQPYALNQKAPSWFTQKDSGKITIFYKVTVKSTGVQCLMTATGEPYWQREADKDQWNFRTIKFSGADWSLPQCPDSTTDSEVEIAYPSILQAEKAKLKEQTQVVK</sequence>
<reference evidence="1 2" key="1">
    <citation type="journal article" date="2012" name="J. Bacteriol.">
        <title>Genome Sequence of "Candidatus Mycoplasma haemolamae" Strain Purdue, a Red Blood Cell Pathogen of Alpacas (Vicugna pacos) and Llamas (Lama glama).</title>
        <authorList>
            <person name="Guimaraes A.M."/>
            <person name="Toth B."/>
            <person name="Santos A.P."/>
            <person name="do Nascimento N.C."/>
            <person name="Kritchevsky J.E."/>
            <person name="Messick J.B."/>
        </authorList>
    </citation>
    <scope>NUCLEOTIDE SEQUENCE [LARGE SCALE GENOMIC DNA]</scope>
    <source>
        <strain evidence="1 2">Purdue</strain>
    </source>
</reference>
<proteinExistence type="predicted"/>
<dbReference type="EMBL" id="CP003731">
    <property type="protein sequence ID" value="AFO51917.1"/>
    <property type="molecule type" value="Genomic_DNA"/>
</dbReference>
<keyword evidence="2" id="KW-1185">Reference proteome</keyword>
<accession>I7C5X7</accession>
<evidence type="ECO:0000313" key="2">
    <source>
        <dbReference type="Proteomes" id="UP000006502"/>
    </source>
</evidence>
<dbReference type="KEGG" id="mhl:MHLP_01685"/>
<dbReference type="STRING" id="1212765.MHLP_01685"/>
<dbReference type="HOGENOM" id="CLU_1784738_0_0_14"/>
<dbReference type="AlphaFoldDB" id="I7C5X7"/>
<dbReference type="PATRIC" id="fig|1212765.3.peg.374"/>
<gene>
    <name evidence="1" type="ordered locus">MHLP_01685</name>
</gene>
<name>I7C5X7_MYCHA</name>